<name>G0JL14_9PROT</name>
<evidence type="ECO:0000313" key="1">
    <source>
        <dbReference type="EMBL" id="AEM48011.1"/>
    </source>
</evidence>
<organism evidence="1 2">
    <name type="scientific">Acidithiobacillus ferrivorans SS3</name>
    <dbReference type="NCBI Taxonomy" id="743299"/>
    <lineage>
        <taxon>Bacteria</taxon>
        <taxon>Pseudomonadati</taxon>
        <taxon>Pseudomonadota</taxon>
        <taxon>Acidithiobacillia</taxon>
        <taxon>Acidithiobacillales</taxon>
        <taxon>Acidithiobacillaceae</taxon>
        <taxon>Acidithiobacillus</taxon>
    </lineage>
</organism>
<evidence type="ECO:0000313" key="2">
    <source>
        <dbReference type="Proteomes" id="UP000009220"/>
    </source>
</evidence>
<dbReference type="AlphaFoldDB" id="G0JL14"/>
<protein>
    <submittedName>
        <fullName evidence="1">Uncharacterized protein</fullName>
    </submittedName>
</protein>
<gene>
    <name evidence="1" type="ORF">Acife_1888</name>
</gene>
<dbReference type="KEGG" id="afi:Acife_1888"/>
<proteinExistence type="predicted"/>
<dbReference type="Proteomes" id="UP000009220">
    <property type="component" value="Chromosome"/>
</dbReference>
<dbReference type="HOGENOM" id="CLU_2581713_0_0_6"/>
<dbReference type="EMBL" id="CP002985">
    <property type="protein sequence ID" value="AEM48011.1"/>
    <property type="molecule type" value="Genomic_DNA"/>
</dbReference>
<sequence length="80" mass="8938">MMAKLPNLDDQMASMQWLMDAMTTGTIPMDDPIRLKVALLAIDAQTATARLAPKHACTRTYTTKLINGAEVWAELQKFTR</sequence>
<reference evidence="1 2" key="1">
    <citation type="journal article" date="2011" name="J. Bacteriol.">
        <title>Draft genome of the psychrotolerant acidophile Acidithiobacillus ferrivorans SS3.</title>
        <authorList>
            <person name="Liljeqvist M."/>
            <person name="Valdes J."/>
            <person name="Holmes D.S."/>
            <person name="Dopson M."/>
        </authorList>
    </citation>
    <scope>NUCLEOTIDE SEQUENCE [LARGE SCALE GENOMIC DNA]</scope>
    <source>
        <strain evidence="1 2">SS3</strain>
    </source>
</reference>
<accession>G0JL14</accession>
<dbReference type="RefSeq" id="WP_014029264.1">
    <property type="nucleotide sequence ID" value="NC_015942.1"/>
</dbReference>